<proteinExistence type="predicted"/>
<dbReference type="EMBL" id="AUZY01008286">
    <property type="protein sequence ID" value="EQD46431.1"/>
    <property type="molecule type" value="Genomic_DNA"/>
</dbReference>
<name>T0ZE65_9ZZZZ</name>
<protein>
    <submittedName>
        <fullName evidence="2">Uncharacterized protein</fullName>
    </submittedName>
</protein>
<gene>
    <name evidence="2" type="ORF">B1B_12629</name>
</gene>
<evidence type="ECO:0000313" key="2">
    <source>
        <dbReference type="EMBL" id="EQD46431.1"/>
    </source>
</evidence>
<sequence>MWEQAAHYTALGLAGLPGVTVVLHNESYHFLVNGTISFRLKKADSAGFTSNYPTQEALAFHDPQMPLTGVPAEQRVEVTYSLNRTQTDLSDIAVVAREGDTIAWTYSLLLDNSVVSLPAASASPPAPSEATGRTGLVRRKGQDNRTEEAGN</sequence>
<evidence type="ECO:0000256" key="1">
    <source>
        <dbReference type="SAM" id="MobiDB-lite"/>
    </source>
</evidence>
<comment type="caution">
    <text evidence="2">The sequence shown here is derived from an EMBL/GenBank/DDBJ whole genome shotgun (WGS) entry which is preliminary data.</text>
</comment>
<dbReference type="AlphaFoldDB" id="T0ZE65"/>
<reference evidence="2" key="2">
    <citation type="journal article" date="2014" name="ISME J.">
        <title>Microbial stratification in low pH oxic and suboxic macroscopic growths along an acid mine drainage.</title>
        <authorList>
            <person name="Mendez-Garcia C."/>
            <person name="Mesa V."/>
            <person name="Sprenger R.R."/>
            <person name="Richter M."/>
            <person name="Diez M.S."/>
            <person name="Solano J."/>
            <person name="Bargiela R."/>
            <person name="Golyshina O.V."/>
            <person name="Manteca A."/>
            <person name="Ramos J.L."/>
            <person name="Gallego J.R."/>
            <person name="Llorente I."/>
            <person name="Martins Dos Santos V.A."/>
            <person name="Jensen O.N."/>
            <person name="Pelaez A.I."/>
            <person name="Sanchez J."/>
            <person name="Ferrer M."/>
        </authorList>
    </citation>
    <scope>NUCLEOTIDE SEQUENCE</scope>
</reference>
<accession>T0ZE65</accession>
<organism evidence="2">
    <name type="scientific">mine drainage metagenome</name>
    <dbReference type="NCBI Taxonomy" id="410659"/>
    <lineage>
        <taxon>unclassified sequences</taxon>
        <taxon>metagenomes</taxon>
        <taxon>ecological metagenomes</taxon>
    </lineage>
</organism>
<reference evidence="2" key="1">
    <citation type="submission" date="2013-08" db="EMBL/GenBank/DDBJ databases">
        <authorList>
            <person name="Mendez C."/>
            <person name="Richter M."/>
            <person name="Ferrer M."/>
            <person name="Sanchez J."/>
        </authorList>
    </citation>
    <scope>NUCLEOTIDE SEQUENCE</scope>
</reference>
<feature type="region of interest" description="Disordered" evidence="1">
    <location>
        <begin position="119"/>
        <end position="151"/>
    </location>
</feature>
<feature type="compositionally biased region" description="Basic and acidic residues" evidence="1">
    <location>
        <begin position="140"/>
        <end position="151"/>
    </location>
</feature>
<feature type="non-terminal residue" evidence="2">
    <location>
        <position position="151"/>
    </location>
</feature>